<reference evidence="1 2" key="1">
    <citation type="journal article" date="2018" name="Mol. Biol. Evol.">
        <title>Broad Genomic Sampling Reveals a Smut Pathogenic Ancestry of the Fungal Clade Ustilaginomycotina.</title>
        <authorList>
            <person name="Kijpornyongpan T."/>
            <person name="Mondo S.J."/>
            <person name="Barry K."/>
            <person name="Sandor L."/>
            <person name="Lee J."/>
            <person name="Lipzen A."/>
            <person name="Pangilinan J."/>
            <person name="LaButti K."/>
            <person name="Hainaut M."/>
            <person name="Henrissat B."/>
            <person name="Grigoriev I.V."/>
            <person name="Spatafora J.W."/>
            <person name="Aime M.C."/>
        </authorList>
    </citation>
    <scope>NUCLEOTIDE SEQUENCE [LARGE SCALE GENOMIC DNA]</scope>
    <source>
        <strain evidence="1 2">SA 807</strain>
    </source>
</reference>
<dbReference type="EMBL" id="KZ819737">
    <property type="protein sequence ID" value="PWN53193.1"/>
    <property type="molecule type" value="Genomic_DNA"/>
</dbReference>
<protein>
    <submittedName>
        <fullName evidence="1">Uncharacterized protein</fullName>
    </submittedName>
</protein>
<evidence type="ECO:0000313" key="1">
    <source>
        <dbReference type="EMBL" id="PWN53193.1"/>
    </source>
</evidence>
<gene>
    <name evidence="1" type="ORF">IE53DRAFT_408863</name>
</gene>
<evidence type="ECO:0000313" key="2">
    <source>
        <dbReference type="Proteomes" id="UP000245626"/>
    </source>
</evidence>
<sequence length="644" mass="72327">MRATWSYKDRQGMPSVIHCRYEETDSARQYRIEFEIGVAKAQKDLGQAGISVGALADIPNPRRIRTIPKALMSGPHTSDVADSIVNEILARSHRQGFKDESYGDQILEALERGISPDPLLVSNREPSLDYYKDTWWEDLCLCFGPTKKSGSVEVSRRFKSFRFIVMPFIQTIVIGGRGQLLSQLNQFSYEPALTYAFVAWGSLNFPDRYENGRPVYSSAIKLADKARAALDVALNHNRTRSLLRAAWLIALFELCPLPSRTKGNIESAFKALDTLYGFVRNQDTKKKTPLDIWREDPPEGLITTADAATEASGGLRFDQDTGSANSNKWTVRTLLLDTSIKSIEKAKYVGRCIQLFALGSRVLSIPREPTIKAQLFAGYARELDRVESMSESQPALENLEDHLRIKARRRSHRHNSPPGTPLSREETAEPFKNWPSFMRPNQPGSARPSQLLPLTLYVDELLTDFESGLGNEGSNQCRVGTLRLIELLFEAIRPVSSKWSSTEFDQLLRALEAKYRKCWEMIDPYHFENLERPRSARPNAIEYDQIPDPFGHFKALKELYLKRGNRPLTIDPAFGPPPPPPPNALVDDFNALESRDRSMSASQSTGPSEDVANQPEVGTRQDIGSQSPQPSSLVVLDSIGFPIL</sequence>
<keyword evidence="2" id="KW-1185">Reference proteome</keyword>
<accession>A0ACD0P545</accession>
<organism evidence="1 2">
    <name type="scientific">Violaceomyces palustris</name>
    <dbReference type="NCBI Taxonomy" id="1673888"/>
    <lineage>
        <taxon>Eukaryota</taxon>
        <taxon>Fungi</taxon>
        <taxon>Dikarya</taxon>
        <taxon>Basidiomycota</taxon>
        <taxon>Ustilaginomycotina</taxon>
        <taxon>Ustilaginomycetes</taxon>
        <taxon>Violaceomycetales</taxon>
        <taxon>Violaceomycetaceae</taxon>
        <taxon>Violaceomyces</taxon>
    </lineage>
</organism>
<dbReference type="Proteomes" id="UP000245626">
    <property type="component" value="Unassembled WGS sequence"/>
</dbReference>
<name>A0ACD0P545_9BASI</name>
<proteinExistence type="predicted"/>